<keyword evidence="3" id="KW-1185">Reference proteome</keyword>
<protein>
    <recommendedName>
        <fullName evidence="4">Secreted protein</fullName>
    </recommendedName>
</protein>
<dbReference type="EMBL" id="BMWS01000028">
    <property type="protein sequence ID" value="GGX29988.1"/>
    <property type="molecule type" value="Genomic_DNA"/>
</dbReference>
<dbReference type="Proteomes" id="UP000601108">
    <property type="component" value="Unassembled WGS sequence"/>
</dbReference>
<name>A0A918JY03_9FLAO</name>
<reference evidence="2 3" key="1">
    <citation type="journal article" date="2014" name="Int. J. Syst. Evol. Microbiol.">
        <title>Complete genome sequence of Corynebacterium casei LMG S-19264T (=DSM 44701T), isolated from a smear-ripened cheese.</title>
        <authorList>
            <consortium name="US DOE Joint Genome Institute (JGI-PGF)"/>
            <person name="Walter F."/>
            <person name="Albersmeier A."/>
            <person name="Kalinowski J."/>
            <person name="Ruckert C."/>
        </authorList>
    </citation>
    <scope>NUCLEOTIDE SEQUENCE [LARGE SCALE GENOMIC DNA]</scope>
    <source>
        <strain evidence="2 3">KCTC 12285</strain>
    </source>
</reference>
<gene>
    <name evidence="2" type="ORF">GCM10007384_33950</name>
</gene>
<accession>A0A918JY03</accession>
<evidence type="ECO:0000256" key="1">
    <source>
        <dbReference type="SAM" id="SignalP"/>
    </source>
</evidence>
<evidence type="ECO:0008006" key="4">
    <source>
        <dbReference type="Google" id="ProtNLM"/>
    </source>
</evidence>
<evidence type="ECO:0000313" key="3">
    <source>
        <dbReference type="Proteomes" id="UP000601108"/>
    </source>
</evidence>
<organism evidence="2 3">
    <name type="scientific">Aquimarina muelleri</name>
    <dbReference type="NCBI Taxonomy" id="279356"/>
    <lineage>
        <taxon>Bacteria</taxon>
        <taxon>Pseudomonadati</taxon>
        <taxon>Bacteroidota</taxon>
        <taxon>Flavobacteriia</taxon>
        <taxon>Flavobacteriales</taxon>
        <taxon>Flavobacteriaceae</taxon>
        <taxon>Aquimarina</taxon>
    </lineage>
</organism>
<feature type="chain" id="PRO_5036793027" description="Secreted protein" evidence="1">
    <location>
        <begin position="25"/>
        <end position="56"/>
    </location>
</feature>
<proteinExistence type="predicted"/>
<feature type="signal peptide" evidence="1">
    <location>
        <begin position="1"/>
        <end position="24"/>
    </location>
</feature>
<sequence length="56" mass="6247">MKINLSVFSILFLFLSMMIFTNCATPDSNDEIYEIETKGADKGIKRPGTQSADTDK</sequence>
<dbReference type="AlphaFoldDB" id="A0A918JY03"/>
<evidence type="ECO:0000313" key="2">
    <source>
        <dbReference type="EMBL" id="GGX29988.1"/>
    </source>
</evidence>
<comment type="caution">
    <text evidence="2">The sequence shown here is derived from an EMBL/GenBank/DDBJ whole genome shotgun (WGS) entry which is preliminary data.</text>
</comment>
<keyword evidence="1" id="KW-0732">Signal</keyword>